<dbReference type="KEGG" id="abas:ACPOL_0810"/>
<sequence>MFQGPSSAFHDFVITCKRCSEDLAARIPLGWEHINLIGDYQWKGTRSDFSEVGPA</sequence>
<organism evidence="1 2">
    <name type="scientific">Acidisarcina polymorpha</name>
    <dbReference type="NCBI Taxonomy" id="2211140"/>
    <lineage>
        <taxon>Bacteria</taxon>
        <taxon>Pseudomonadati</taxon>
        <taxon>Acidobacteriota</taxon>
        <taxon>Terriglobia</taxon>
        <taxon>Terriglobales</taxon>
        <taxon>Acidobacteriaceae</taxon>
        <taxon>Acidisarcina</taxon>
    </lineage>
</organism>
<dbReference type="Proteomes" id="UP000253606">
    <property type="component" value="Chromosome"/>
</dbReference>
<evidence type="ECO:0000313" key="1">
    <source>
        <dbReference type="EMBL" id="AXC10171.1"/>
    </source>
</evidence>
<protein>
    <recommendedName>
        <fullName evidence="3">Mobile element protein</fullName>
    </recommendedName>
</protein>
<evidence type="ECO:0000313" key="2">
    <source>
        <dbReference type="Proteomes" id="UP000253606"/>
    </source>
</evidence>
<dbReference type="AlphaFoldDB" id="A0A2Z5FTL3"/>
<evidence type="ECO:0008006" key="3">
    <source>
        <dbReference type="Google" id="ProtNLM"/>
    </source>
</evidence>
<accession>A0A2Z5FTL3</accession>
<gene>
    <name evidence="1" type="ORF">ACPOL_0810</name>
</gene>
<reference evidence="1 2" key="1">
    <citation type="journal article" date="2018" name="Front. Microbiol.">
        <title>Hydrolytic Capabilities as a Key to Environmental Success: Chitinolytic and Cellulolytic Acidobacteria From Acidic Sub-arctic Soils and Boreal Peatlands.</title>
        <authorList>
            <person name="Belova S.E."/>
            <person name="Ravin N.V."/>
            <person name="Pankratov T.A."/>
            <person name="Rakitin A.L."/>
            <person name="Ivanova A.A."/>
            <person name="Beletsky A.V."/>
            <person name="Mardanov A.V."/>
            <person name="Sinninghe Damste J.S."/>
            <person name="Dedysh S.N."/>
        </authorList>
    </citation>
    <scope>NUCLEOTIDE SEQUENCE [LARGE SCALE GENOMIC DNA]</scope>
    <source>
        <strain evidence="1 2">SBC82</strain>
    </source>
</reference>
<name>A0A2Z5FTL3_9BACT</name>
<keyword evidence="2" id="KW-1185">Reference proteome</keyword>
<proteinExistence type="predicted"/>
<dbReference type="EMBL" id="CP030840">
    <property type="protein sequence ID" value="AXC10171.1"/>
    <property type="molecule type" value="Genomic_DNA"/>
</dbReference>